<keyword evidence="3 6" id="KW-0274">FAD</keyword>
<dbReference type="RefSeq" id="WP_068160902.1">
    <property type="nucleotide sequence ID" value="NZ_JXJX01000004.1"/>
</dbReference>
<gene>
    <name evidence="8" type="ORF">RU87_GL001096</name>
</gene>
<feature type="binding site" evidence="6">
    <location>
        <position position="35"/>
    </location>
    <ligand>
        <name>FAD</name>
        <dbReference type="ChEBI" id="CHEBI:57692"/>
    </ligand>
</feature>
<reference evidence="8 9" key="1">
    <citation type="submission" date="2014-12" db="EMBL/GenBank/DDBJ databases">
        <title>Draft genome sequences of 10 type strains of Lactococcus.</title>
        <authorList>
            <person name="Sun Z."/>
            <person name="Zhong Z."/>
            <person name="Liu W."/>
            <person name="Zhang W."/>
            <person name="Zhang H."/>
        </authorList>
    </citation>
    <scope>NUCLEOTIDE SEQUENCE [LARGE SCALE GENOMIC DNA]</scope>
    <source>
        <strain evidence="8 9">DSM 20686</strain>
    </source>
</reference>
<dbReference type="EMBL" id="JXJX01000004">
    <property type="protein sequence ID" value="PCS07460.1"/>
    <property type="molecule type" value="Genomic_DNA"/>
</dbReference>
<dbReference type="GO" id="GO:0050660">
    <property type="term" value="F:flavin adenine dinucleotide binding"/>
    <property type="evidence" value="ECO:0007669"/>
    <property type="project" value="UniProtKB-UniRule"/>
</dbReference>
<dbReference type="GO" id="GO:0050661">
    <property type="term" value="F:NADP binding"/>
    <property type="evidence" value="ECO:0007669"/>
    <property type="project" value="UniProtKB-UniRule"/>
</dbReference>
<evidence type="ECO:0000256" key="6">
    <source>
        <dbReference type="HAMAP-Rule" id="MF_01685"/>
    </source>
</evidence>
<comment type="similarity">
    <text evidence="6">Belongs to the ferredoxin--NADP reductase type 2 family.</text>
</comment>
<evidence type="ECO:0000256" key="1">
    <source>
        <dbReference type="ARBA" id="ARBA00011738"/>
    </source>
</evidence>
<feature type="binding site" evidence="6">
    <location>
        <position position="121"/>
    </location>
    <ligand>
        <name>FAD</name>
        <dbReference type="ChEBI" id="CHEBI:57692"/>
    </ligand>
</feature>
<dbReference type="EC" id="1.18.1.2" evidence="6"/>
<dbReference type="InterPro" id="IPR023753">
    <property type="entry name" value="FAD/NAD-binding_dom"/>
</dbReference>
<evidence type="ECO:0000313" key="8">
    <source>
        <dbReference type="EMBL" id="PCS07460.1"/>
    </source>
</evidence>
<name>A0A2A5S1Y1_9LACT</name>
<keyword evidence="2 6" id="KW-0285">Flavoprotein</keyword>
<keyword evidence="5 6" id="KW-0560">Oxidoreductase</keyword>
<dbReference type="InterPro" id="IPR036188">
    <property type="entry name" value="FAD/NAD-bd_sf"/>
</dbReference>
<comment type="cofactor">
    <cofactor evidence="6">
        <name>FAD</name>
        <dbReference type="ChEBI" id="CHEBI:57692"/>
    </cofactor>
    <text evidence="6">Binds 1 FAD per subunit.</text>
</comment>
<proteinExistence type="inferred from homology"/>
<evidence type="ECO:0000256" key="2">
    <source>
        <dbReference type="ARBA" id="ARBA00022630"/>
    </source>
</evidence>
<accession>A0A2A5S1Y1</accession>
<dbReference type="InterPro" id="IPR050097">
    <property type="entry name" value="Ferredoxin-NADP_redctase_2"/>
</dbReference>
<evidence type="ECO:0000256" key="3">
    <source>
        <dbReference type="ARBA" id="ARBA00022827"/>
    </source>
</evidence>
<dbReference type="PRINTS" id="PR00368">
    <property type="entry name" value="FADPNR"/>
</dbReference>
<dbReference type="PANTHER" id="PTHR48105">
    <property type="entry name" value="THIOREDOXIN REDUCTASE 1-RELATED-RELATED"/>
    <property type="match status" value="1"/>
</dbReference>
<keyword evidence="9" id="KW-1185">Reference proteome</keyword>
<comment type="caution">
    <text evidence="6">Lacks conserved residue(s) required for the propagation of feature annotation.</text>
</comment>
<feature type="domain" description="FAD/NAD(P)-binding" evidence="7">
    <location>
        <begin position="6"/>
        <end position="280"/>
    </location>
</feature>
<dbReference type="OrthoDB" id="9806179at2"/>
<evidence type="ECO:0000313" key="9">
    <source>
        <dbReference type="Proteomes" id="UP000242246"/>
    </source>
</evidence>
<dbReference type="Proteomes" id="UP000242246">
    <property type="component" value="Unassembled WGS sequence"/>
</dbReference>
<feature type="binding site" evidence="6">
    <location>
        <position position="16"/>
    </location>
    <ligand>
        <name>FAD</name>
        <dbReference type="ChEBI" id="CHEBI:57692"/>
    </ligand>
</feature>
<organism evidence="8 9">
    <name type="scientific">Pseudolactococcus plantarum</name>
    <dbReference type="NCBI Taxonomy" id="1365"/>
    <lineage>
        <taxon>Bacteria</taxon>
        <taxon>Bacillati</taxon>
        <taxon>Bacillota</taxon>
        <taxon>Bacilli</taxon>
        <taxon>Lactobacillales</taxon>
        <taxon>Streptococcaceae</taxon>
        <taxon>Pseudolactococcus</taxon>
    </lineage>
</organism>
<feature type="binding site" evidence="6">
    <location>
        <position position="47"/>
    </location>
    <ligand>
        <name>FAD</name>
        <dbReference type="ChEBI" id="CHEBI:57692"/>
    </ligand>
</feature>
<comment type="catalytic activity">
    <reaction evidence="6">
        <text>2 reduced [2Fe-2S]-[ferredoxin] + NADP(+) + H(+) = 2 oxidized [2Fe-2S]-[ferredoxin] + NADPH</text>
        <dbReference type="Rhea" id="RHEA:20125"/>
        <dbReference type="Rhea" id="RHEA-COMP:10000"/>
        <dbReference type="Rhea" id="RHEA-COMP:10001"/>
        <dbReference type="ChEBI" id="CHEBI:15378"/>
        <dbReference type="ChEBI" id="CHEBI:33737"/>
        <dbReference type="ChEBI" id="CHEBI:33738"/>
        <dbReference type="ChEBI" id="CHEBI:57783"/>
        <dbReference type="ChEBI" id="CHEBI:58349"/>
        <dbReference type="EC" id="1.18.1.2"/>
    </reaction>
</comment>
<comment type="caution">
    <text evidence="8">The sequence shown here is derived from an EMBL/GenBank/DDBJ whole genome shotgun (WGS) entry which is preliminary data.</text>
</comment>
<evidence type="ECO:0000256" key="4">
    <source>
        <dbReference type="ARBA" id="ARBA00022857"/>
    </source>
</evidence>
<comment type="subunit">
    <text evidence="1 6">Homodimer.</text>
</comment>
<feature type="binding site" evidence="6">
    <location>
        <position position="87"/>
    </location>
    <ligand>
        <name>FAD</name>
        <dbReference type="ChEBI" id="CHEBI:57692"/>
    </ligand>
</feature>
<dbReference type="PRINTS" id="PR00469">
    <property type="entry name" value="PNDRDTASEII"/>
</dbReference>
<dbReference type="AlphaFoldDB" id="A0A2A5S1Y1"/>
<dbReference type="HAMAP" id="MF_01685">
    <property type="entry name" value="FENR2"/>
    <property type="match status" value="1"/>
</dbReference>
<dbReference type="Pfam" id="PF07992">
    <property type="entry name" value="Pyr_redox_2"/>
    <property type="match status" value="1"/>
</dbReference>
<evidence type="ECO:0000256" key="5">
    <source>
        <dbReference type="ARBA" id="ARBA00023002"/>
    </source>
</evidence>
<dbReference type="GO" id="GO:0004324">
    <property type="term" value="F:ferredoxin-NADP+ reductase activity"/>
    <property type="evidence" value="ECO:0007669"/>
    <property type="project" value="UniProtKB-UniRule"/>
</dbReference>
<dbReference type="SUPFAM" id="SSF51905">
    <property type="entry name" value="FAD/NAD(P)-binding domain"/>
    <property type="match status" value="1"/>
</dbReference>
<feature type="binding site" evidence="6">
    <location>
        <position position="321"/>
    </location>
    <ligand>
        <name>FAD</name>
        <dbReference type="ChEBI" id="CHEBI:57692"/>
    </ligand>
</feature>
<dbReference type="InterPro" id="IPR022890">
    <property type="entry name" value="Fd--NADP_Rdtase_type_2"/>
</dbReference>
<protein>
    <recommendedName>
        <fullName evidence="6">Ferredoxin--NADP reductase</fullName>
        <shortName evidence="6">FNR</shortName>
        <shortName evidence="6">Fd-NADP(+) reductase</shortName>
        <ecNumber evidence="6">1.18.1.2</ecNumber>
    </recommendedName>
</protein>
<dbReference type="STRING" id="1348632.GCA_001591745_00488"/>
<evidence type="ECO:0000259" key="7">
    <source>
        <dbReference type="Pfam" id="PF07992"/>
    </source>
</evidence>
<sequence>MRDEKYDVVIVGGGPSGLYSSFSCGVRKLKIKLLEARATLGGRIPLYQEQLIWDVAGSQGKLGSEIANNLVAGAKHFPADITLNQSVTKISKTSSEFVLTTQDDTIYLAKTVILAASSGIIHPRKLKLKENDGFDNLHYIATELIKFDAYVNKTVLIYGNPESLTEYAILLQKIAKTVILVTKKAHFSDVSVFLDNVIIYTNTDIDAFKSTESVISEVALSNGSRLEVSEILVHLGTKYESKAITFENFDVTMLDQNGHSFIQNNPDTSTNIAGLFVVGSLGAYEGKHYNLAACLSEATKAATQVAVYLDDTVVEQLSVSTHNEVFKAKSQAIKANYFN</sequence>
<dbReference type="Gene3D" id="3.50.50.60">
    <property type="entry name" value="FAD/NAD(P)-binding domain"/>
    <property type="match status" value="2"/>
</dbReference>
<keyword evidence="4 6" id="KW-0521">NADP</keyword>
<dbReference type="PROSITE" id="PS51257">
    <property type="entry name" value="PROKAR_LIPOPROTEIN"/>
    <property type="match status" value="1"/>
</dbReference>